<evidence type="ECO:0000313" key="10">
    <source>
        <dbReference type="Proteomes" id="UP001151760"/>
    </source>
</evidence>
<evidence type="ECO:0000259" key="6">
    <source>
        <dbReference type="Pfam" id="PF07727"/>
    </source>
</evidence>
<dbReference type="Pfam" id="PF22936">
    <property type="entry name" value="Pol_BBD"/>
    <property type="match status" value="1"/>
</dbReference>
<evidence type="ECO:0000256" key="2">
    <source>
        <dbReference type="ARBA" id="ARBA00022723"/>
    </source>
</evidence>
<feature type="domain" description="Reverse transcriptase Ty1/copia-type" evidence="6">
    <location>
        <begin position="437"/>
        <end position="682"/>
    </location>
</feature>
<dbReference type="SUPFAM" id="SSF56672">
    <property type="entry name" value="DNA/RNA polymerases"/>
    <property type="match status" value="1"/>
</dbReference>
<evidence type="ECO:0000259" key="7">
    <source>
        <dbReference type="Pfam" id="PF13976"/>
    </source>
</evidence>
<keyword evidence="10" id="KW-1185">Reference proteome</keyword>
<dbReference type="InterPro" id="IPR054722">
    <property type="entry name" value="PolX-like_BBD"/>
</dbReference>
<dbReference type="PANTHER" id="PTHR42648:SF27">
    <property type="entry name" value="RNA-DIRECTED DNA POLYMERASE"/>
    <property type="match status" value="1"/>
</dbReference>
<dbReference type="InterPro" id="IPR039537">
    <property type="entry name" value="Retrotran_Ty1/copia-like"/>
</dbReference>
<dbReference type="Pfam" id="PF07727">
    <property type="entry name" value="RVT_2"/>
    <property type="match status" value="1"/>
</dbReference>
<dbReference type="Proteomes" id="UP001151760">
    <property type="component" value="Unassembled WGS sequence"/>
</dbReference>
<sequence length="799" mass="90660">MGIQFLQLDLRLGKIPSRSFRPVMSAKILWQFWASSSFGVSLAHDELKKNKASASGTSGIFTIELFSFPKSNSWIYDTGCGTHICNTIQGLRGYRKLNKGALDLYVGNGNTAAVEAIGSFDLILPSGMILVLDNCHFSPTITRGVISLSRLWDNGFRHKFMDNGAISVSKDNIVYFNAFPRDGIFEIDMHNHMSNERSIYTCSNKKTKHNLDSTFLWHCRLGHINKKRIEKLQHDGLLESIDDESFDVCVSCISGKMARKPFTHASERADDLLGIIHSDGHAIDSAARITQLFPTKKVNKTPYEMWHGKVPNLSYLKVWGCEALVKRDTPNKLESRSINTVDFDEIQNKDAQPSDKTSLHQHEVEPDTVEPQTDVIPVRRSARIPQAPERYGFYIDAEEHELGDHGEPPNYRAALSDLESEKWLEAMNAEMQSMKDNQVWNLVDLPPNCKTVGSKWLFKKKTDMDGNIHTYKARLVAKGFTQTYGVDYEETFSPVADIKAIRILIAIAAYYDYEIWQMDVKTAFLNGRLNEDVYMVQPEGFVNPKHPGRVCKLQRSIYGLKQASRSWNKRFDEEIKKYGFTQNPDEPCVYKRASGSIIVFLILYVDDILLMGNNIPMLQDVKSWLGKCFSMKDLGEAAYILGIKIYRDRSRRLIGLSQNAYIDKILKRFKMDTSKRGTIPMQPNVDLRKSQGPSTPAEVKRMKGVPYASAVKYLRSTKDMFIVYGDDSTTELSVTCYTDATEYIATAEVAIEAIWIRKFIYGLGVVPNINKPMDMYCDNTVVITIADEPNVQKGAKHFR</sequence>
<evidence type="ECO:0000256" key="5">
    <source>
        <dbReference type="SAM" id="MobiDB-lite"/>
    </source>
</evidence>
<gene>
    <name evidence="9" type="ORF">Tco_0821882</name>
</gene>
<keyword evidence="3" id="KW-0064">Aspartyl protease</keyword>
<dbReference type="EMBL" id="BQNB010012216">
    <property type="protein sequence ID" value="GJT00713.1"/>
    <property type="molecule type" value="Genomic_DNA"/>
</dbReference>
<keyword evidence="4" id="KW-0378">Hydrolase</keyword>
<proteinExistence type="predicted"/>
<evidence type="ECO:0000259" key="8">
    <source>
        <dbReference type="Pfam" id="PF22936"/>
    </source>
</evidence>
<evidence type="ECO:0000256" key="1">
    <source>
        <dbReference type="ARBA" id="ARBA00022670"/>
    </source>
</evidence>
<comment type="caution">
    <text evidence="9">The sequence shown here is derived from an EMBL/GenBank/DDBJ whole genome shotgun (WGS) entry which is preliminary data.</text>
</comment>
<organism evidence="9 10">
    <name type="scientific">Tanacetum coccineum</name>
    <dbReference type="NCBI Taxonomy" id="301880"/>
    <lineage>
        <taxon>Eukaryota</taxon>
        <taxon>Viridiplantae</taxon>
        <taxon>Streptophyta</taxon>
        <taxon>Embryophyta</taxon>
        <taxon>Tracheophyta</taxon>
        <taxon>Spermatophyta</taxon>
        <taxon>Magnoliopsida</taxon>
        <taxon>eudicotyledons</taxon>
        <taxon>Gunneridae</taxon>
        <taxon>Pentapetalae</taxon>
        <taxon>asterids</taxon>
        <taxon>campanulids</taxon>
        <taxon>Asterales</taxon>
        <taxon>Asteraceae</taxon>
        <taxon>Asteroideae</taxon>
        <taxon>Anthemideae</taxon>
        <taxon>Anthemidinae</taxon>
        <taxon>Tanacetum</taxon>
    </lineage>
</organism>
<evidence type="ECO:0000313" key="9">
    <source>
        <dbReference type="EMBL" id="GJT00713.1"/>
    </source>
</evidence>
<dbReference type="InterPro" id="IPR043502">
    <property type="entry name" value="DNA/RNA_pol_sf"/>
</dbReference>
<feature type="domain" description="GAG-pre-integrase" evidence="7">
    <location>
        <begin position="200"/>
        <end position="257"/>
    </location>
</feature>
<feature type="domain" description="Retrovirus-related Pol polyprotein from transposon TNT 1-94-like beta-barrel" evidence="8">
    <location>
        <begin position="74"/>
        <end position="156"/>
    </location>
</feature>
<accession>A0ABQ5AEG2</accession>
<dbReference type="InterPro" id="IPR025724">
    <property type="entry name" value="GAG-pre-integrase_dom"/>
</dbReference>
<name>A0ABQ5AEG2_9ASTR</name>
<keyword evidence="2" id="KW-0479">Metal-binding</keyword>
<feature type="region of interest" description="Disordered" evidence="5">
    <location>
        <begin position="344"/>
        <end position="373"/>
    </location>
</feature>
<dbReference type="InterPro" id="IPR013103">
    <property type="entry name" value="RVT_2"/>
</dbReference>
<evidence type="ECO:0000256" key="4">
    <source>
        <dbReference type="ARBA" id="ARBA00022801"/>
    </source>
</evidence>
<reference evidence="9" key="1">
    <citation type="journal article" date="2022" name="Int. J. Mol. Sci.">
        <title>Draft Genome of Tanacetum Coccineum: Genomic Comparison of Closely Related Tanacetum-Family Plants.</title>
        <authorList>
            <person name="Yamashiro T."/>
            <person name="Shiraishi A."/>
            <person name="Nakayama K."/>
            <person name="Satake H."/>
        </authorList>
    </citation>
    <scope>NUCLEOTIDE SEQUENCE</scope>
</reference>
<keyword evidence="1" id="KW-0645">Protease</keyword>
<evidence type="ECO:0000256" key="3">
    <source>
        <dbReference type="ARBA" id="ARBA00022750"/>
    </source>
</evidence>
<protein>
    <submittedName>
        <fullName evidence="9">Retrotransposon protein, putative, ty1-copia subclass</fullName>
    </submittedName>
</protein>
<dbReference type="PANTHER" id="PTHR42648">
    <property type="entry name" value="TRANSPOSASE, PUTATIVE-RELATED"/>
    <property type="match status" value="1"/>
</dbReference>
<dbReference type="Pfam" id="PF13976">
    <property type="entry name" value="gag_pre-integrs"/>
    <property type="match status" value="1"/>
</dbReference>
<reference evidence="9" key="2">
    <citation type="submission" date="2022-01" db="EMBL/GenBank/DDBJ databases">
        <authorList>
            <person name="Yamashiro T."/>
            <person name="Shiraishi A."/>
            <person name="Satake H."/>
            <person name="Nakayama K."/>
        </authorList>
    </citation>
    <scope>NUCLEOTIDE SEQUENCE</scope>
</reference>